<dbReference type="InterPro" id="IPR036097">
    <property type="entry name" value="HisK_dim/P_sf"/>
</dbReference>
<dbReference type="Gene3D" id="1.10.287.130">
    <property type="match status" value="1"/>
</dbReference>
<dbReference type="CDD" id="cd00075">
    <property type="entry name" value="HATPase"/>
    <property type="match status" value="1"/>
</dbReference>
<evidence type="ECO:0000259" key="12">
    <source>
        <dbReference type="PROSITE" id="PS50109"/>
    </source>
</evidence>
<dbReference type="InterPro" id="IPR003661">
    <property type="entry name" value="HisK_dim/P_dom"/>
</dbReference>
<reference evidence="14" key="2">
    <citation type="submission" date="2021-04" db="EMBL/GenBank/DDBJ databases">
        <authorList>
            <person name="Gilroy R."/>
        </authorList>
    </citation>
    <scope>NUCLEOTIDE SEQUENCE</scope>
    <source>
        <strain evidence="14">USAMLcec2-132</strain>
    </source>
</reference>
<dbReference type="InterPro" id="IPR003594">
    <property type="entry name" value="HATPase_dom"/>
</dbReference>
<gene>
    <name evidence="14" type="ORF">H9761_08675</name>
</gene>
<evidence type="ECO:0000256" key="10">
    <source>
        <dbReference type="ARBA" id="ARBA00023136"/>
    </source>
</evidence>
<protein>
    <recommendedName>
        <fullName evidence="3">histidine kinase</fullName>
        <ecNumber evidence="3">2.7.13.3</ecNumber>
    </recommendedName>
</protein>
<feature type="domain" description="Histidine kinase" evidence="12">
    <location>
        <begin position="236"/>
        <end position="453"/>
    </location>
</feature>
<dbReference type="FunFam" id="3.30.565.10:FF:000006">
    <property type="entry name" value="Sensor histidine kinase WalK"/>
    <property type="match status" value="1"/>
</dbReference>
<dbReference type="InterPro" id="IPR050428">
    <property type="entry name" value="TCS_sensor_his_kinase"/>
</dbReference>
<evidence type="ECO:0000256" key="5">
    <source>
        <dbReference type="ARBA" id="ARBA00022679"/>
    </source>
</evidence>
<dbReference type="InterPro" id="IPR005467">
    <property type="entry name" value="His_kinase_dom"/>
</dbReference>
<sequence>MKNLSIKLKITLWYTAFMALLIVLSLAALFSISSVRVLSDARTRLKNTVLQAFREIDYEDGLLTFDDDINYLEEGVSISVYDTGGYLLYGRVPAGFSGAPTLIMDDLRQVGSGQDYWYVYDSCQSVEGYGNLWIRGVASHTRSDAVLRIITNAALILLPFFVALIALGGYLITARALRPLSAMTETARAISEGNDLTRRIRLGKGKDEAHILAYTFDQMMERLQSAFESEKQFTSDVSHELRTPVAVILSQCEYASQADTPPEELRGSIGVITNQARKMSALISQLLTLARADSGKQKLQYELINLSELAEIIAEEQGIAAEQKQITLEADIQPEILLRADETMMMRLFINLISNSITYGKQGGHTRITLSADEEEITGSVQDDGIGIPADQLDKIWQRFYQVDQARTLADGSGSGLGLPMVKWIVSAHGGTIGVTSRLGEGSCFTFRLPRRINEPERLPSGGIPGQ</sequence>
<dbReference type="SMART" id="SM00387">
    <property type="entry name" value="HATPase_c"/>
    <property type="match status" value="1"/>
</dbReference>
<evidence type="ECO:0000256" key="9">
    <source>
        <dbReference type="ARBA" id="ARBA00023012"/>
    </source>
</evidence>
<evidence type="ECO:0000256" key="4">
    <source>
        <dbReference type="ARBA" id="ARBA00022553"/>
    </source>
</evidence>
<dbReference type="SMART" id="SM00304">
    <property type="entry name" value="HAMP"/>
    <property type="match status" value="1"/>
</dbReference>
<dbReference type="Pfam" id="PF00512">
    <property type="entry name" value="HisKA"/>
    <property type="match status" value="1"/>
</dbReference>
<dbReference type="SMART" id="SM00388">
    <property type="entry name" value="HisKA"/>
    <property type="match status" value="1"/>
</dbReference>
<organism evidence="14 15">
    <name type="scientific">Candidatus Eisenbergiella merdavium</name>
    <dbReference type="NCBI Taxonomy" id="2838551"/>
    <lineage>
        <taxon>Bacteria</taxon>
        <taxon>Bacillati</taxon>
        <taxon>Bacillota</taxon>
        <taxon>Clostridia</taxon>
        <taxon>Lachnospirales</taxon>
        <taxon>Lachnospiraceae</taxon>
        <taxon>Eisenbergiella</taxon>
    </lineage>
</organism>
<dbReference type="SUPFAM" id="SSF158472">
    <property type="entry name" value="HAMP domain-like"/>
    <property type="match status" value="1"/>
</dbReference>
<evidence type="ECO:0000256" key="7">
    <source>
        <dbReference type="ARBA" id="ARBA00022777"/>
    </source>
</evidence>
<comment type="caution">
    <text evidence="14">The sequence shown here is derived from an EMBL/GenBank/DDBJ whole genome shotgun (WGS) entry which is preliminary data.</text>
</comment>
<keyword evidence="10 11" id="KW-0472">Membrane</keyword>
<keyword evidence="7 14" id="KW-0418">Kinase</keyword>
<evidence type="ECO:0000259" key="13">
    <source>
        <dbReference type="PROSITE" id="PS50885"/>
    </source>
</evidence>
<dbReference type="Gene3D" id="6.10.340.10">
    <property type="match status" value="1"/>
</dbReference>
<dbReference type="PANTHER" id="PTHR45436:SF5">
    <property type="entry name" value="SENSOR HISTIDINE KINASE TRCS"/>
    <property type="match status" value="1"/>
</dbReference>
<dbReference type="SUPFAM" id="SSF55874">
    <property type="entry name" value="ATPase domain of HSP90 chaperone/DNA topoisomerase II/histidine kinase"/>
    <property type="match status" value="1"/>
</dbReference>
<dbReference type="AlphaFoldDB" id="A0A9D2NEN8"/>
<dbReference type="PROSITE" id="PS50885">
    <property type="entry name" value="HAMP"/>
    <property type="match status" value="1"/>
</dbReference>
<comment type="catalytic activity">
    <reaction evidence="1">
        <text>ATP + protein L-histidine = ADP + protein N-phospho-L-histidine.</text>
        <dbReference type="EC" id="2.7.13.3"/>
    </reaction>
</comment>
<dbReference type="CDD" id="cd00082">
    <property type="entry name" value="HisKA"/>
    <property type="match status" value="1"/>
</dbReference>
<evidence type="ECO:0000313" key="15">
    <source>
        <dbReference type="Proteomes" id="UP000823891"/>
    </source>
</evidence>
<evidence type="ECO:0000256" key="2">
    <source>
        <dbReference type="ARBA" id="ARBA00004370"/>
    </source>
</evidence>
<dbReference type="EMBL" id="DWWS01000029">
    <property type="protein sequence ID" value="HJC23763.1"/>
    <property type="molecule type" value="Genomic_DNA"/>
</dbReference>
<dbReference type="SUPFAM" id="SSF47384">
    <property type="entry name" value="Homodimeric domain of signal transducing histidine kinase"/>
    <property type="match status" value="1"/>
</dbReference>
<proteinExistence type="predicted"/>
<evidence type="ECO:0000256" key="3">
    <source>
        <dbReference type="ARBA" id="ARBA00012438"/>
    </source>
</evidence>
<dbReference type="Pfam" id="PF02518">
    <property type="entry name" value="HATPase_c"/>
    <property type="match status" value="1"/>
</dbReference>
<evidence type="ECO:0000313" key="14">
    <source>
        <dbReference type="EMBL" id="HJC23763.1"/>
    </source>
</evidence>
<keyword evidence="4" id="KW-0597">Phosphoprotein</keyword>
<keyword evidence="9" id="KW-0902">Two-component regulatory system</keyword>
<evidence type="ECO:0000256" key="11">
    <source>
        <dbReference type="SAM" id="Phobius"/>
    </source>
</evidence>
<dbReference type="GO" id="GO:0000155">
    <property type="term" value="F:phosphorelay sensor kinase activity"/>
    <property type="evidence" value="ECO:0007669"/>
    <property type="project" value="InterPro"/>
</dbReference>
<dbReference type="InterPro" id="IPR004358">
    <property type="entry name" value="Sig_transdc_His_kin-like_C"/>
</dbReference>
<dbReference type="InterPro" id="IPR003660">
    <property type="entry name" value="HAMP_dom"/>
</dbReference>
<dbReference type="InterPro" id="IPR036890">
    <property type="entry name" value="HATPase_C_sf"/>
</dbReference>
<keyword evidence="5" id="KW-0808">Transferase</keyword>
<dbReference type="PANTHER" id="PTHR45436">
    <property type="entry name" value="SENSOR HISTIDINE KINASE YKOH"/>
    <property type="match status" value="1"/>
</dbReference>
<dbReference type="GO" id="GO:0005886">
    <property type="term" value="C:plasma membrane"/>
    <property type="evidence" value="ECO:0007669"/>
    <property type="project" value="TreeGrafter"/>
</dbReference>
<dbReference type="PROSITE" id="PS50109">
    <property type="entry name" value="HIS_KIN"/>
    <property type="match status" value="1"/>
</dbReference>
<dbReference type="EC" id="2.7.13.3" evidence="3"/>
<feature type="transmembrane region" description="Helical" evidence="11">
    <location>
        <begin position="12"/>
        <end position="38"/>
    </location>
</feature>
<feature type="domain" description="HAMP" evidence="13">
    <location>
        <begin position="174"/>
        <end position="228"/>
    </location>
</feature>
<accession>A0A9D2NEN8</accession>
<evidence type="ECO:0000256" key="8">
    <source>
        <dbReference type="ARBA" id="ARBA00022989"/>
    </source>
</evidence>
<evidence type="ECO:0000256" key="1">
    <source>
        <dbReference type="ARBA" id="ARBA00000085"/>
    </source>
</evidence>
<evidence type="ECO:0000256" key="6">
    <source>
        <dbReference type="ARBA" id="ARBA00022692"/>
    </source>
</evidence>
<dbReference type="Gene3D" id="3.30.565.10">
    <property type="entry name" value="Histidine kinase-like ATPase, C-terminal domain"/>
    <property type="match status" value="1"/>
</dbReference>
<name>A0A9D2NEN8_9FIRM</name>
<keyword evidence="8 11" id="KW-1133">Transmembrane helix</keyword>
<dbReference type="PRINTS" id="PR00344">
    <property type="entry name" value="BCTRLSENSOR"/>
</dbReference>
<comment type="subcellular location">
    <subcellularLocation>
        <location evidence="2">Membrane</location>
    </subcellularLocation>
</comment>
<dbReference type="CDD" id="cd06225">
    <property type="entry name" value="HAMP"/>
    <property type="match status" value="1"/>
</dbReference>
<keyword evidence="6 11" id="KW-0812">Transmembrane</keyword>
<dbReference type="Pfam" id="PF00672">
    <property type="entry name" value="HAMP"/>
    <property type="match status" value="1"/>
</dbReference>
<feature type="transmembrane region" description="Helical" evidence="11">
    <location>
        <begin position="149"/>
        <end position="172"/>
    </location>
</feature>
<dbReference type="FunFam" id="1.10.287.130:FF:000001">
    <property type="entry name" value="Two-component sensor histidine kinase"/>
    <property type="match status" value="1"/>
</dbReference>
<reference evidence="14" key="1">
    <citation type="journal article" date="2021" name="PeerJ">
        <title>Extensive microbial diversity within the chicken gut microbiome revealed by metagenomics and culture.</title>
        <authorList>
            <person name="Gilroy R."/>
            <person name="Ravi A."/>
            <person name="Getino M."/>
            <person name="Pursley I."/>
            <person name="Horton D.L."/>
            <person name="Alikhan N.F."/>
            <person name="Baker D."/>
            <person name="Gharbi K."/>
            <person name="Hall N."/>
            <person name="Watson M."/>
            <person name="Adriaenssens E.M."/>
            <person name="Foster-Nyarko E."/>
            <person name="Jarju S."/>
            <person name="Secka A."/>
            <person name="Antonio M."/>
            <person name="Oren A."/>
            <person name="Chaudhuri R.R."/>
            <person name="La Ragione R."/>
            <person name="Hildebrand F."/>
            <person name="Pallen M.J."/>
        </authorList>
    </citation>
    <scope>NUCLEOTIDE SEQUENCE</scope>
    <source>
        <strain evidence="14">USAMLcec2-132</strain>
    </source>
</reference>
<dbReference type="Proteomes" id="UP000823891">
    <property type="component" value="Unassembled WGS sequence"/>
</dbReference>